<keyword evidence="2" id="KW-1185">Reference proteome</keyword>
<dbReference type="Proteomes" id="UP000248916">
    <property type="component" value="Unassembled WGS sequence"/>
</dbReference>
<name>A0A2W7NG84_9RHOB</name>
<organism evidence="1 2">
    <name type="scientific">Palleronia aestuarii</name>
    <dbReference type="NCBI Taxonomy" id="568105"/>
    <lineage>
        <taxon>Bacteria</taxon>
        <taxon>Pseudomonadati</taxon>
        <taxon>Pseudomonadota</taxon>
        <taxon>Alphaproteobacteria</taxon>
        <taxon>Rhodobacterales</taxon>
        <taxon>Roseobacteraceae</taxon>
        <taxon>Palleronia</taxon>
    </lineage>
</organism>
<sequence length="131" mass="14401">MKLFRLRQVRRLVGHVVVSIRPVMHRCIHEPVIKFSVITVGVSVSRKAAGHEVVEWKRIDAVFQKPPHVPVTYPSPQVAPGEGPFTELSNLRRAGFEPVAVGAEAFHGLASDLRRAIARIRAGQGSAVMPL</sequence>
<dbReference type="EMBL" id="QKZL01000005">
    <property type="protein sequence ID" value="PZX17187.1"/>
    <property type="molecule type" value="Genomic_DNA"/>
</dbReference>
<dbReference type="AlphaFoldDB" id="A0A2W7NG84"/>
<comment type="caution">
    <text evidence="1">The sequence shown here is derived from an EMBL/GenBank/DDBJ whole genome shotgun (WGS) entry which is preliminary data.</text>
</comment>
<accession>A0A2W7NG84</accession>
<protein>
    <submittedName>
        <fullName evidence="1">Uncharacterized protein</fullName>
    </submittedName>
</protein>
<evidence type="ECO:0000313" key="2">
    <source>
        <dbReference type="Proteomes" id="UP000248916"/>
    </source>
</evidence>
<evidence type="ECO:0000313" key="1">
    <source>
        <dbReference type="EMBL" id="PZX17187.1"/>
    </source>
</evidence>
<gene>
    <name evidence="1" type="ORF">LX81_01819</name>
</gene>
<proteinExistence type="predicted"/>
<reference evidence="1 2" key="1">
    <citation type="submission" date="2018-06" db="EMBL/GenBank/DDBJ databases">
        <title>Genomic Encyclopedia of Archaeal and Bacterial Type Strains, Phase II (KMG-II): from individual species to whole genera.</title>
        <authorList>
            <person name="Goeker M."/>
        </authorList>
    </citation>
    <scope>NUCLEOTIDE SEQUENCE [LARGE SCALE GENOMIC DNA]</scope>
    <source>
        <strain evidence="1 2">DSM 22009</strain>
    </source>
</reference>